<feature type="domain" description="TM2" evidence="8">
    <location>
        <begin position="3"/>
        <end position="49"/>
    </location>
</feature>
<dbReference type="PANTHER" id="PTHR21016">
    <property type="entry name" value="BETA-AMYLOID BINDING PROTEIN-RELATED"/>
    <property type="match status" value="1"/>
</dbReference>
<dbReference type="Proteomes" id="UP000295719">
    <property type="component" value="Unassembled WGS sequence"/>
</dbReference>
<evidence type="ECO:0000313" key="9">
    <source>
        <dbReference type="EMBL" id="TCV96775.1"/>
    </source>
</evidence>
<accession>A0A4R3YUL5</accession>
<keyword evidence="6" id="KW-0325">Glycoprotein</keyword>
<keyword evidence="4 7" id="KW-1133">Transmembrane helix</keyword>
<dbReference type="GO" id="GO:0016020">
    <property type="term" value="C:membrane"/>
    <property type="evidence" value="ECO:0007669"/>
    <property type="project" value="UniProtKB-SubCell"/>
</dbReference>
<dbReference type="EMBL" id="SMCR01000004">
    <property type="protein sequence ID" value="TCV96775.1"/>
    <property type="molecule type" value="Genomic_DNA"/>
</dbReference>
<evidence type="ECO:0000256" key="7">
    <source>
        <dbReference type="SAM" id="Phobius"/>
    </source>
</evidence>
<evidence type="ECO:0000259" key="8">
    <source>
        <dbReference type="Pfam" id="PF05154"/>
    </source>
</evidence>
<comment type="caution">
    <text evidence="9">The sequence shown here is derived from an EMBL/GenBank/DDBJ whole genome shotgun (WGS) entry which is preliminary data.</text>
</comment>
<keyword evidence="2 7" id="KW-0812">Transmembrane</keyword>
<feature type="transmembrane region" description="Helical" evidence="7">
    <location>
        <begin position="130"/>
        <end position="151"/>
    </location>
</feature>
<dbReference type="Pfam" id="PF05154">
    <property type="entry name" value="TM2"/>
    <property type="match status" value="1"/>
</dbReference>
<dbReference type="InterPro" id="IPR007829">
    <property type="entry name" value="TM2"/>
</dbReference>
<dbReference type="AlphaFoldDB" id="A0A4R3YUL5"/>
<gene>
    <name evidence="9" type="ORF">EDC52_104215</name>
</gene>
<evidence type="ECO:0000256" key="5">
    <source>
        <dbReference type="ARBA" id="ARBA00023136"/>
    </source>
</evidence>
<evidence type="ECO:0000313" key="10">
    <source>
        <dbReference type="Proteomes" id="UP000295719"/>
    </source>
</evidence>
<dbReference type="InterPro" id="IPR014807">
    <property type="entry name" value="Coa1"/>
</dbReference>
<evidence type="ECO:0000256" key="6">
    <source>
        <dbReference type="ARBA" id="ARBA00023180"/>
    </source>
</evidence>
<reference evidence="9 10" key="1">
    <citation type="submission" date="2019-03" db="EMBL/GenBank/DDBJ databases">
        <title>Genomic Encyclopedia of Type Strains, Phase IV (KMG-IV): sequencing the most valuable type-strain genomes for metagenomic binning, comparative biology and taxonomic classification.</title>
        <authorList>
            <person name="Goeker M."/>
        </authorList>
    </citation>
    <scope>NUCLEOTIDE SEQUENCE [LARGE SCALE GENOMIC DNA]</scope>
    <source>
        <strain evidence="9 10">DSM 19580</strain>
    </source>
</reference>
<evidence type="ECO:0000256" key="2">
    <source>
        <dbReference type="ARBA" id="ARBA00022692"/>
    </source>
</evidence>
<keyword evidence="3" id="KW-0732">Signal</keyword>
<dbReference type="Pfam" id="PF08695">
    <property type="entry name" value="Coa1"/>
    <property type="match status" value="1"/>
</dbReference>
<dbReference type="InterPro" id="IPR050932">
    <property type="entry name" value="TM2D1-3-like"/>
</dbReference>
<organism evidence="9 10">
    <name type="scientific">Biostraticola tofi</name>
    <dbReference type="NCBI Taxonomy" id="466109"/>
    <lineage>
        <taxon>Bacteria</taxon>
        <taxon>Pseudomonadati</taxon>
        <taxon>Pseudomonadota</taxon>
        <taxon>Gammaproteobacteria</taxon>
        <taxon>Enterobacterales</taxon>
        <taxon>Bruguierivoracaceae</taxon>
        <taxon>Biostraticola</taxon>
    </lineage>
</organism>
<name>A0A4R3YUL5_9GAMM</name>
<evidence type="ECO:0000256" key="4">
    <source>
        <dbReference type="ARBA" id="ARBA00022989"/>
    </source>
</evidence>
<sequence>MARKNRIVALLLAVFLGIFGIDRFYLGKTKTAILKLITLGGLGIWWFIDSALLLIDAFLYSLGKERGFIKDKNGQELRFGLSAYRCKNGVFAQDWFTEDTAIATRNNPENLSAATAHTRKKTWLGRHWRWALPAAIVLLVLVIILGVMSILKGSEVYKNAVATAMASPRVSEKIGTDIDDAFFVSGEVSDSTANLKIPLTGSKGRGEIYVRASQIAGRWHYETLILHTADEDIDLLAPRAE</sequence>
<keyword evidence="5 7" id="KW-0472">Membrane</keyword>
<comment type="subcellular location">
    <subcellularLocation>
        <location evidence="1">Membrane</location>
        <topology evidence="1">Multi-pass membrane protein</topology>
    </subcellularLocation>
</comment>
<dbReference type="RefSeq" id="WP_165911699.1">
    <property type="nucleotide sequence ID" value="NZ_SMCR01000004.1"/>
</dbReference>
<dbReference type="PANTHER" id="PTHR21016:SF4">
    <property type="entry name" value="TM2 DOMAIN-CONTAINING PROTEIN 2"/>
    <property type="match status" value="1"/>
</dbReference>
<feature type="transmembrane region" description="Helical" evidence="7">
    <location>
        <begin position="44"/>
        <end position="62"/>
    </location>
</feature>
<evidence type="ECO:0000256" key="3">
    <source>
        <dbReference type="ARBA" id="ARBA00022729"/>
    </source>
</evidence>
<proteinExistence type="predicted"/>
<protein>
    <submittedName>
        <fullName evidence="9">TM2 domain-containing membrane protein YozV</fullName>
    </submittedName>
</protein>
<keyword evidence="10" id="KW-1185">Reference proteome</keyword>
<evidence type="ECO:0000256" key="1">
    <source>
        <dbReference type="ARBA" id="ARBA00004141"/>
    </source>
</evidence>